<feature type="repeat" description="PPR" evidence="3">
    <location>
        <begin position="194"/>
        <end position="228"/>
    </location>
</feature>
<comment type="similarity">
    <text evidence="1">Belongs to the PPR family. P subfamily.</text>
</comment>
<dbReference type="PROSITE" id="PS51375">
    <property type="entry name" value="PPR"/>
    <property type="match status" value="9"/>
</dbReference>
<dbReference type="Gene3D" id="1.25.40.10">
    <property type="entry name" value="Tetratricopeptide repeat domain"/>
    <property type="match status" value="5"/>
</dbReference>
<dbReference type="AlphaFoldDB" id="A0ABD1G3Q7"/>
<dbReference type="InterPro" id="IPR002885">
    <property type="entry name" value="PPR_rpt"/>
</dbReference>
<evidence type="ECO:0000313" key="4">
    <source>
        <dbReference type="EMBL" id="KAL1538759.1"/>
    </source>
</evidence>
<feature type="repeat" description="PPR" evidence="3">
    <location>
        <begin position="442"/>
        <end position="476"/>
    </location>
</feature>
<dbReference type="EMBL" id="JBEAFC010000010">
    <property type="protein sequence ID" value="KAL1538759.1"/>
    <property type="molecule type" value="Genomic_DNA"/>
</dbReference>
<protein>
    <submittedName>
        <fullName evidence="4">Pentatricopeptide repeat-containing protein-like protein</fullName>
    </submittedName>
</protein>
<feature type="repeat" description="PPR" evidence="3">
    <location>
        <begin position="477"/>
        <end position="511"/>
    </location>
</feature>
<evidence type="ECO:0000313" key="5">
    <source>
        <dbReference type="Proteomes" id="UP001567538"/>
    </source>
</evidence>
<dbReference type="Pfam" id="PF13041">
    <property type="entry name" value="PPR_2"/>
    <property type="match status" value="2"/>
</dbReference>
<gene>
    <name evidence="4" type="ORF">AAHA92_27465</name>
</gene>
<feature type="repeat" description="PPR" evidence="3">
    <location>
        <begin position="266"/>
        <end position="300"/>
    </location>
</feature>
<evidence type="ECO:0000256" key="2">
    <source>
        <dbReference type="ARBA" id="ARBA00022737"/>
    </source>
</evidence>
<sequence length="590" mass="66298">MAEVLSAPPACSVSVYPSIRDFRIPFRCIKCSAYFDFGWKMNMNSFSAKNHGFGVVLLAENSYLRTVRRRGSFLLCKSIDSRISRGMRSNVASLELRELVCEGDKEDLDENGSKNILPPWGGLADQELDDRNCLDVRSPMPLKAGDESTDEIHYLEERDEEVLSNRILKLSRANKVRSALTLYRSMVVSGLLPRSHACNSLLTCLLRNRRLDDALRVFEFMKSSDIATGHTYSLVLKAVADVRSCDVALTMFEEAERDCRTKKHMDVVVYNTMIAISGKVNDWGQAERMWRTLRDNGCVGTAVTYRMLVCIFVRCGQNELALDAQHEMVQNGLSPDDDAMQAVIGACTREGKWDTALDILQTMLGNDMNPSLVTCNALINSLGKAGKVDLAFNVYELLKSLGYAPDAYTWNGLLCALNRANRHSDALQLFESIRKEHGSVLNLHMYNTCLMSCQRLGLWDRAMQLLWQMEGAGFPLSVTSYNLVIGACEAAKKPKVALQVYKHMVQQKQSPDVFTLLSLIRSCSWGSLWKDVEEILNAEPNGSLYNAAIQGSCLRKEIDLARRLYEKMREIGLKPDGKTRAMMLQNLPRC</sequence>
<dbReference type="PANTHER" id="PTHR47447:SF24">
    <property type="entry name" value="PENTATRICOPEPTIDE REPEAT-CONTAINING PROTEIN"/>
    <property type="match status" value="1"/>
</dbReference>
<dbReference type="NCBIfam" id="TIGR00756">
    <property type="entry name" value="PPR"/>
    <property type="match status" value="8"/>
</dbReference>
<feature type="repeat" description="PPR" evidence="3">
    <location>
        <begin position="406"/>
        <end position="436"/>
    </location>
</feature>
<dbReference type="Pfam" id="PF01535">
    <property type="entry name" value="PPR"/>
    <property type="match status" value="6"/>
</dbReference>
<proteinExistence type="inferred from homology"/>
<dbReference type="InterPro" id="IPR011990">
    <property type="entry name" value="TPR-like_helical_dom_sf"/>
</dbReference>
<dbReference type="Proteomes" id="UP001567538">
    <property type="component" value="Unassembled WGS sequence"/>
</dbReference>
<feature type="repeat" description="PPR" evidence="3">
    <location>
        <begin position="301"/>
        <end position="335"/>
    </location>
</feature>
<dbReference type="SUPFAM" id="SSF81901">
    <property type="entry name" value="HCP-like"/>
    <property type="match status" value="1"/>
</dbReference>
<evidence type="ECO:0000256" key="1">
    <source>
        <dbReference type="ARBA" id="ARBA00007626"/>
    </source>
</evidence>
<reference evidence="4 5" key="1">
    <citation type="submission" date="2024-06" db="EMBL/GenBank/DDBJ databases">
        <title>A chromosome level genome sequence of Diviner's sage (Salvia divinorum).</title>
        <authorList>
            <person name="Ford S.A."/>
            <person name="Ro D.-K."/>
            <person name="Ness R.W."/>
            <person name="Phillips M.A."/>
        </authorList>
    </citation>
    <scope>NUCLEOTIDE SEQUENCE [LARGE SCALE GENOMIC DNA]</scope>
    <source>
        <strain evidence="4">SAF-2024a</strain>
        <tissue evidence="4">Leaf</tissue>
    </source>
</reference>
<keyword evidence="2" id="KW-0677">Repeat</keyword>
<keyword evidence="5" id="KW-1185">Reference proteome</keyword>
<accession>A0ABD1G3Q7</accession>
<feature type="repeat" description="PPR" evidence="3">
    <location>
        <begin position="541"/>
        <end position="575"/>
    </location>
</feature>
<feature type="repeat" description="PPR" evidence="3">
    <location>
        <begin position="336"/>
        <end position="370"/>
    </location>
</feature>
<comment type="caution">
    <text evidence="4">The sequence shown here is derived from an EMBL/GenBank/DDBJ whole genome shotgun (WGS) entry which is preliminary data.</text>
</comment>
<name>A0ABD1G3Q7_SALDI</name>
<evidence type="ECO:0000256" key="3">
    <source>
        <dbReference type="PROSITE-ProRule" id="PRU00708"/>
    </source>
</evidence>
<feature type="repeat" description="PPR" evidence="3">
    <location>
        <begin position="371"/>
        <end position="405"/>
    </location>
</feature>
<organism evidence="4 5">
    <name type="scientific">Salvia divinorum</name>
    <name type="common">Maria pastora</name>
    <name type="synonym">Diviner's sage</name>
    <dbReference type="NCBI Taxonomy" id="28513"/>
    <lineage>
        <taxon>Eukaryota</taxon>
        <taxon>Viridiplantae</taxon>
        <taxon>Streptophyta</taxon>
        <taxon>Embryophyta</taxon>
        <taxon>Tracheophyta</taxon>
        <taxon>Spermatophyta</taxon>
        <taxon>Magnoliopsida</taxon>
        <taxon>eudicotyledons</taxon>
        <taxon>Gunneridae</taxon>
        <taxon>Pentapetalae</taxon>
        <taxon>asterids</taxon>
        <taxon>lamiids</taxon>
        <taxon>Lamiales</taxon>
        <taxon>Lamiaceae</taxon>
        <taxon>Nepetoideae</taxon>
        <taxon>Mentheae</taxon>
        <taxon>Salviinae</taxon>
        <taxon>Salvia</taxon>
        <taxon>Salvia subgen. Calosphace</taxon>
    </lineage>
</organism>
<dbReference type="PANTHER" id="PTHR47447">
    <property type="entry name" value="OS03G0856100 PROTEIN"/>
    <property type="match status" value="1"/>
</dbReference>